<evidence type="ECO:0000313" key="2">
    <source>
        <dbReference type="Proteomes" id="UP001589733"/>
    </source>
</evidence>
<dbReference type="InterPro" id="IPR003737">
    <property type="entry name" value="GlcNAc_PI_deacetylase-related"/>
</dbReference>
<evidence type="ECO:0000313" key="1">
    <source>
        <dbReference type="EMBL" id="MFB9992158.1"/>
    </source>
</evidence>
<dbReference type="PANTHER" id="PTHR12993:SF11">
    <property type="entry name" value="N-ACETYLGLUCOSAMINYL-PHOSPHATIDYLINOSITOL DE-N-ACETYLASE"/>
    <property type="match status" value="1"/>
</dbReference>
<dbReference type="EC" id="3.5.1.-" evidence="1"/>
<proteinExistence type="predicted"/>
<dbReference type="PANTHER" id="PTHR12993">
    <property type="entry name" value="N-ACETYLGLUCOSAMINYL-PHOSPHATIDYLINOSITOL DE-N-ACETYLASE-RELATED"/>
    <property type="match status" value="1"/>
</dbReference>
<sequence length="293" mass="31306">MTAEPIPTEPHAEANLRPTLLAVFAHPDDEAFSVGGTLTHYARKGVRVVLACATRGEAGKITVPGMTVDDLGVQREQELRRACEALEIEPPIFLDYHDSGRYERTRTDDPIAMLNVNPLDVEVKLRALIADLRPQVILTFDPHGGYGHVDHLQIHRATSAAFFSTGHLPGGGPQRLYFTALTTAAAGMLSRMGQDLDPLVYGVDAGTVAVTMNVAPYAENKKAALAAHGTQMGAESLVGRMTPEERQAMEVGMLGSENFSIGGTRTGLPAFPLRGLFDGLAGFETLDGESSGT</sequence>
<dbReference type="EMBL" id="JBHLYR010000031">
    <property type="protein sequence ID" value="MFB9992158.1"/>
    <property type="molecule type" value="Genomic_DNA"/>
</dbReference>
<dbReference type="InterPro" id="IPR024078">
    <property type="entry name" value="LmbE-like_dom_sf"/>
</dbReference>
<protein>
    <submittedName>
        <fullName evidence="1">PIG-L deacetylase family protein</fullName>
        <ecNumber evidence="1">3.5.1.-</ecNumber>
    </submittedName>
</protein>
<dbReference type="GO" id="GO:0016787">
    <property type="term" value="F:hydrolase activity"/>
    <property type="evidence" value="ECO:0007669"/>
    <property type="project" value="UniProtKB-KW"/>
</dbReference>
<organism evidence="1 2">
    <name type="scientific">Deinococcus oregonensis</name>
    <dbReference type="NCBI Taxonomy" id="1805970"/>
    <lineage>
        <taxon>Bacteria</taxon>
        <taxon>Thermotogati</taxon>
        <taxon>Deinococcota</taxon>
        <taxon>Deinococci</taxon>
        <taxon>Deinococcales</taxon>
        <taxon>Deinococcaceae</taxon>
        <taxon>Deinococcus</taxon>
    </lineage>
</organism>
<dbReference type="Gene3D" id="3.40.50.10320">
    <property type="entry name" value="LmbE-like"/>
    <property type="match status" value="1"/>
</dbReference>
<dbReference type="Proteomes" id="UP001589733">
    <property type="component" value="Unassembled WGS sequence"/>
</dbReference>
<comment type="caution">
    <text evidence="1">The sequence shown here is derived from an EMBL/GenBank/DDBJ whole genome shotgun (WGS) entry which is preliminary data.</text>
</comment>
<accession>A0ABV6AXB7</accession>
<keyword evidence="2" id="KW-1185">Reference proteome</keyword>
<dbReference type="Pfam" id="PF02585">
    <property type="entry name" value="PIG-L"/>
    <property type="match status" value="1"/>
</dbReference>
<name>A0ABV6AXB7_9DEIO</name>
<dbReference type="SUPFAM" id="SSF102588">
    <property type="entry name" value="LmbE-like"/>
    <property type="match status" value="1"/>
</dbReference>
<keyword evidence="1" id="KW-0378">Hydrolase</keyword>
<reference evidence="1 2" key="1">
    <citation type="submission" date="2024-09" db="EMBL/GenBank/DDBJ databases">
        <authorList>
            <person name="Sun Q."/>
            <person name="Mori K."/>
        </authorList>
    </citation>
    <scope>NUCLEOTIDE SEQUENCE [LARGE SCALE GENOMIC DNA]</scope>
    <source>
        <strain evidence="1 2">JCM 13503</strain>
    </source>
</reference>
<dbReference type="RefSeq" id="WP_380008515.1">
    <property type="nucleotide sequence ID" value="NZ_JBHLYR010000031.1"/>
</dbReference>
<gene>
    <name evidence="1" type="ORF">ACFFLM_09320</name>
</gene>